<protein>
    <recommendedName>
        <fullName evidence="3">histidine kinase</fullName>
        <ecNumber evidence="3">2.7.13.3</ecNumber>
    </recommendedName>
</protein>
<evidence type="ECO:0000256" key="7">
    <source>
        <dbReference type="ARBA" id="ARBA00022741"/>
    </source>
</evidence>
<keyword evidence="5" id="KW-0808">Transferase</keyword>
<evidence type="ECO:0000256" key="5">
    <source>
        <dbReference type="ARBA" id="ARBA00022679"/>
    </source>
</evidence>
<dbReference type="Pfam" id="PF02518">
    <property type="entry name" value="HATPase_c"/>
    <property type="match status" value="1"/>
</dbReference>
<dbReference type="PANTHER" id="PTHR45453">
    <property type="entry name" value="PHOSPHATE REGULON SENSOR PROTEIN PHOR"/>
    <property type="match status" value="1"/>
</dbReference>
<evidence type="ECO:0000256" key="10">
    <source>
        <dbReference type="ARBA" id="ARBA00022989"/>
    </source>
</evidence>
<keyword evidence="8 15" id="KW-0418">Kinase</keyword>
<dbReference type="GO" id="GO:0000155">
    <property type="term" value="F:phosphorelay sensor kinase activity"/>
    <property type="evidence" value="ECO:0007669"/>
    <property type="project" value="InterPro"/>
</dbReference>
<keyword evidence="12 13" id="KW-0472">Membrane</keyword>
<keyword evidence="10 13" id="KW-1133">Transmembrane helix</keyword>
<evidence type="ECO:0000256" key="13">
    <source>
        <dbReference type="SAM" id="Phobius"/>
    </source>
</evidence>
<dbReference type="PROSITE" id="PS50109">
    <property type="entry name" value="HIS_KIN"/>
    <property type="match status" value="1"/>
</dbReference>
<name>A0A2R6Y2F4_9BACL</name>
<dbReference type="InterPro" id="IPR004358">
    <property type="entry name" value="Sig_transdc_His_kin-like_C"/>
</dbReference>
<evidence type="ECO:0000259" key="14">
    <source>
        <dbReference type="PROSITE" id="PS50109"/>
    </source>
</evidence>
<evidence type="ECO:0000313" key="15">
    <source>
        <dbReference type="EMBL" id="PTQ56869.1"/>
    </source>
</evidence>
<evidence type="ECO:0000256" key="1">
    <source>
        <dbReference type="ARBA" id="ARBA00000085"/>
    </source>
</evidence>
<dbReference type="Proteomes" id="UP000244338">
    <property type="component" value="Unassembled WGS sequence"/>
</dbReference>
<evidence type="ECO:0000256" key="8">
    <source>
        <dbReference type="ARBA" id="ARBA00022777"/>
    </source>
</evidence>
<feature type="domain" description="Histidine kinase" evidence="14">
    <location>
        <begin position="128"/>
        <end position="331"/>
    </location>
</feature>
<dbReference type="PANTHER" id="PTHR45453:SF2">
    <property type="entry name" value="HISTIDINE KINASE"/>
    <property type="match status" value="1"/>
</dbReference>
<evidence type="ECO:0000256" key="2">
    <source>
        <dbReference type="ARBA" id="ARBA00004651"/>
    </source>
</evidence>
<comment type="subcellular location">
    <subcellularLocation>
        <location evidence="2">Cell membrane</location>
        <topology evidence="2">Multi-pass membrane protein</topology>
    </subcellularLocation>
</comment>
<keyword evidence="9" id="KW-0067">ATP-binding</keyword>
<keyword evidence="7" id="KW-0547">Nucleotide-binding</keyword>
<dbReference type="InterPro" id="IPR003594">
    <property type="entry name" value="HATPase_dom"/>
</dbReference>
<dbReference type="GO" id="GO:0016036">
    <property type="term" value="P:cellular response to phosphate starvation"/>
    <property type="evidence" value="ECO:0007669"/>
    <property type="project" value="TreeGrafter"/>
</dbReference>
<sequence>MKEWISIVGAYLKGNRINLIVILASYGIFLLVFSLYTLPFEAVGYATLLTTVFLIIIGIVHLISFYQKHIILTKLRNSIAMTDVRFPLARDLIERDYQELVQILDQKRTEMMNEKEKAFAEMVDYYTTWAHQIKTPIAAMRLLLQAEPTDANQELLDQLSKVEQYVEMALQYLRMENMSADLLFKRYPLDDLVKQAVRKTSKSFIRKKIKLNYEQVNRPVLTDEKWLVFVIEQILSNSLKYTPEGGEISIYVEDSPLTLVIEDTGIGIEEEDLPRVFEKGFTGYNGRLDKKSTGIGLYLCKRTLDKLNHTIRIESAVGRGTKVKIGLDHPDILAE</sequence>
<dbReference type="SMART" id="SM00387">
    <property type="entry name" value="HATPase_c"/>
    <property type="match status" value="1"/>
</dbReference>
<proteinExistence type="predicted"/>
<feature type="transmembrane region" description="Helical" evidence="13">
    <location>
        <begin position="42"/>
        <end position="66"/>
    </location>
</feature>
<dbReference type="PRINTS" id="PR00344">
    <property type="entry name" value="BCTRLSENSOR"/>
</dbReference>
<dbReference type="GO" id="GO:0005886">
    <property type="term" value="C:plasma membrane"/>
    <property type="evidence" value="ECO:0007669"/>
    <property type="project" value="UniProtKB-SubCell"/>
</dbReference>
<dbReference type="EMBL" id="PEBX01000017">
    <property type="protein sequence ID" value="PTQ56869.1"/>
    <property type="molecule type" value="Genomic_DNA"/>
</dbReference>
<evidence type="ECO:0000313" key="16">
    <source>
        <dbReference type="Proteomes" id="UP000244338"/>
    </source>
</evidence>
<evidence type="ECO:0000256" key="11">
    <source>
        <dbReference type="ARBA" id="ARBA00023012"/>
    </source>
</evidence>
<gene>
    <name evidence="15" type="ORF">BSOLF_2545</name>
</gene>
<dbReference type="InterPro" id="IPR005467">
    <property type="entry name" value="His_kinase_dom"/>
</dbReference>
<dbReference type="InterPro" id="IPR050351">
    <property type="entry name" value="BphY/WalK/GraS-like"/>
</dbReference>
<dbReference type="Gene3D" id="3.30.565.10">
    <property type="entry name" value="Histidine kinase-like ATPase, C-terminal domain"/>
    <property type="match status" value="1"/>
</dbReference>
<dbReference type="EC" id="2.7.13.3" evidence="3"/>
<dbReference type="InterPro" id="IPR036890">
    <property type="entry name" value="HATPase_C_sf"/>
</dbReference>
<reference evidence="16" key="1">
    <citation type="journal article" date="2018" name="Sci. Rep.">
        <title>Lignite coal burning seam in the remote Altai Mountains harbors a hydrogen-driven thermophilic microbial community.</title>
        <authorList>
            <person name="Kadnikov V.V."/>
            <person name="Mardanov A.V."/>
            <person name="Ivasenko D.A."/>
            <person name="Antsiferov D.V."/>
            <person name="Beletsky A.V."/>
            <person name="Karnachuk O.V."/>
            <person name="Ravin N.V."/>
        </authorList>
    </citation>
    <scope>NUCLEOTIDE SEQUENCE [LARGE SCALE GENOMIC DNA]</scope>
</reference>
<dbReference type="InterPro" id="IPR036097">
    <property type="entry name" value="HisK_dim/P_sf"/>
</dbReference>
<comment type="catalytic activity">
    <reaction evidence="1">
        <text>ATP + protein L-histidine = ADP + protein N-phospho-L-histidine.</text>
        <dbReference type="EC" id="2.7.13.3"/>
    </reaction>
</comment>
<dbReference type="GO" id="GO:0004721">
    <property type="term" value="F:phosphoprotein phosphatase activity"/>
    <property type="evidence" value="ECO:0007669"/>
    <property type="project" value="TreeGrafter"/>
</dbReference>
<comment type="caution">
    <text evidence="15">The sequence shown here is derived from an EMBL/GenBank/DDBJ whole genome shotgun (WGS) entry which is preliminary data.</text>
</comment>
<evidence type="ECO:0000256" key="4">
    <source>
        <dbReference type="ARBA" id="ARBA00022475"/>
    </source>
</evidence>
<dbReference type="AlphaFoldDB" id="A0A2R6Y2F4"/>
<evidence type="ECO:0000256" key="9">
    <source>
        <dbReference type="ARBA" id="ARBA00022840"/>
    </source>
</evidence>
<evidence type="ECO:0000256" key="6">
    <source>
        <dbReference type="ARBA" id="ARBA00022692"/>
    </source>
</evidence>
<dbReference type="GO" id="GO:0005524">
    <property type="term" value="F:ATP binding"/>
    <property type="evidence" value="ECO:0007669"/>
    <property type="project" value="UniProtKB-KW"/>
</dbReference>
<dbReference type="SUPFAM" id="SSF47384">
    <property type="entry name" value="Homodimeric domain of signal transducing histidine kinase"/>
    <property type="match status" value="1"/>
</dbReference>
<evidence type="ECO:0000256" key="3">
    <source>
        <dbReference type="ARBA" id="ARBA00012438"/>
    </source>
</evidence>
<keyword evidence="6 13" id="KW-0812">Transmembrane</keyword>
<keyword evidence="11" id="KW-0902">Two-component regulatory system</keyword>
<evidence type="ECO:0000256" key="12">
    <source>
        <dbReference type="ARBA" id="ARBA00023136"/>
    </source>
</evidence>
<organism evidence="15 16">
    <name type="scientific">Candidatus Carbonibacillus altaicus</name>
    <dbReference type="NCBI Taxonomy" id="2163959"/>
    <lineage>
        <taxon>Bacteria</taxon>
        <taxon>Bacillati</taxon>
        <taxon>Bacillota</taxon>
        <taxon>Bacilli</taxon>
        <taxon>Bacillales</taxon>
        <taxon>Candidatus Carbonibacillus</taxon>
    </lineage>
</organism>
<dbReference type="SUPFAM" id="SSF55874">
    <property type="entry name" value="ATPase domain of HSP90 chaperone/DNA topoisomerase II/histidine kinase"/>
    <property type="match status" value="1"/>
</dbReference>
<feature type="transmembrane region" description="Helical" evidence="13">
    <location>
        <begin position="17"/>
        <end position="36"/>
    </location>
</feature>
<accession>A0A2R6Y2F4</accession>
<keyword evidence="4" id="KW-1003">Cell membrane</keyword>